<evidence type="ECO:0000313" key="3">
    <source>
        <dbReference type="Proteomes" id="UP000054844"/>
    </source>
</evidence>
<keyword evidence="3" id="KW-1185">Reference proteome</keyword>
<evidence type="ECO:0000256" key="1">
    <source>
        <dbReference type="SAM" id="MobiDB-lite"/>
    </source>
</evidence>
<feature type="compositionally biased region" description="Basic and acidic residues" evidence="1">
    <location>
        <begin position="42"/>
        <end position="54"/>
    </location>
</feature>
<accession>A0A1S8D579</accession>
<comment type="caution">
    <text evidence="2">The sequence shown here is derived from an EMBL/GenBank/DDBJ whole genome shotgun (WGS) entry which is preliminary data.</text>
</comment>
<feature type="region of interest" description="Disordered" evidence="1">
    <location>
        <begin position="219"/>
        <end position="243"/>
    </location>
</feature>
<dbReference type="EMBL" id="LLWF02000043">
    <property type="protein sequence ID" value="ONH82738.1"/>
    <property type="molecule type" value="Genomic_DNA"/>
</dbReference>
<proteinExistence type="predicted"/>
<feature type="compositionally biased region" description="Basic and acidic residues" evidence="1">
    <location>
        <begin position="221"/>
        <end position="243"/>
    </location>
</feature>
<dbReference type="STRING" id="207340.APZ41_013035"/>
<evidence type="ECO:0000313" key="2">
    <source>
        <dbReference type="EMBL" id="ONH82738.1"/>
    </source>
</evidence>
<name>A0A1S8D579_9PROT</name>
<sequence>MKGGAMSVETETKTTAIEEATRAALARFAKIADLERGAAKASEDARTAGREARDAQAAIHASDDPATLAGEVQAALARQRAAEDRAAALRAAIPAAQAAALRGADALGPVVNALVAAEQARADAKTERTARAYAQAVTEAAALAHAAPDFGGVIGPGWLHAWLPTSTRQAWGQANGIPLFVRDARPAPSPRLQALAEASTVLRRAEVLANRIGWASSVQDAPRRAVPDAETRPVVTEEIRGGA</sequence>
<organism evidence="2 3">
    <name type="scientific">Roseomonas mucosa</name>
    <dbReference type="NCBI Taxonomy" id="207340"/>
    <lineage>
        <taxon>Bacteria</taxon>
        <taxon>Pseudomonadati</taxon>
        <taxon>Pseudomonadota</taxon>
        <taxon>Alphaproteobacteria</taxon>
        <taxon>Acetobacterales</taxon>
        <taxon>Roseomonadaceae</taxon>
        <taxon>Roseomonas</taxon>
    </lineage>
</organism>
<protein>
    <submittedName>
        <fullName evidence="2">Uncharacterized protein</fullName>
    </submittedName>
</protein>
<dbReference type="Proteomes" id="UP000054844">
    <property type="component" value="Unassembled WGS sequence"/>
</dbReference>
<reference evidence="2" key="1">
    <citation type="submission" date="2016-12" db="EMBL/GenBank/DDBJ databases">
        <title>Draft genome sequence of Roseomonas mucosa strain AU37, isolated from a peripheral intravenous catheter.</title>
        <authorList>
            <person name="Choudhury M.A."/>
            <person name="Sidjabat H.E."/>
            <person name="Wailan A.M."/>
            <person name="Zhang L."/>
            <person name="Marsh N.M."/>
            <person name="Rickard C.M."/>
            <person name="Davies M."/>
            <person name="Mcmillan D.J."/>
        </authorList>
    </citation>
    <scope>NUCLEOTIDE SEQUENCE [LARGE SCALE GENOMIC DNA]</scope>
    <source>
        <strain evidence="2">AU37</strain>
    </source>
</reference>
<dbReference type="AlphaFoldDB" id="A0A1S8D579"/>
<feature type="region of interest" description="Disordered" evidence="1">
    <location>
        <begin position="42"/>
        <end position="64"/>
    </location>
</feature>
<gene>
    <name evidence="2" type="ORF">APZ41_013035</name>
</gene>